<dbReference type="CDD" id="cd20620">
    <property type="entry name" value="CYP132-like"/>
    <property type="match status" value="1"/>
</dbReference>
<evidence type="ECO:0000256" key="3">
    <source>
        <dbReference type="ARBA" id="ARBA00022723"/>
    </source>
</evidence>
<keyword evidence="4 8" id="KW-0560">Oxidoreductase</keyword>
<dbReference type="PRINTS" id="PR00463">
    <property type="entry name" value="EP450I"/>
</dbReference>
<dbReference type="Gene3D" id="1.10.630.10">
    <property type="entry name" value="Cytochrome P450"/>
    <property type="match status" value="1"/>
</dbReference>
<dbReference type="GO" id="GO:0004497">
    <property type="term" value="F:monooxygenase activity"/>
    <property type="evidence" value="ECO:0007669"/>
    <property type="project" value="UniProtKB-KW"/>
</dbReference>
<dbReference type="Pfam" id="PF00067">
    <property type="entry name" value="p450"/>
    <property type="match status" value="1"/>
</dbReference>
<dbReference type="GO" id="GO:0016705">
    <property type="term" value="F:oxidoreductase activity, acting on paired donors, with incorporation or reduction of molecular oxygen"/>
    <property type="evidence" value="ECO:0007669"/>
    <property type="project" value="InterPro"/>
</dbReference>
<dbReference type="InterPro" id="IPR002401">
    <property type="entry name" value="Cyt_P450_E_grp-I"/>
</dbReference>
<evidence type="ECO:0000256" key="1">
    <source>
        <dbReference type="ARBA" id="ARBA00010617"/>
    </source>
</evidence>
<comment type="similarity">
    <text evidence="1 8">Belongs to the cytochrome P450 family.</text>
</comment>
<protein>
    <submittedName>
        <fullName evidence="9">Cytochrome P450</fullName>
    </submittedName>
</protein>
<reference evidence="9 10" key="1">
    <citation type="submission" date="2020-10" db="EMBL/GenBank/DDBJ databases">
        <title>Wide distribution of Phycisphaera-like planctomycetes from WD2101 soil group in peatlands and genome analysis of the first cultivated representative.</title>
        <authorList>
            <person name="Dedysh S.N."/>
            <person name="Beletsky A.V."/>
            <person name="Ivanova A."/>
            <person name="Kulichevskaya I.S."/>
            <person name="Suzina N.E."/>
            <person name="Philippov D.A."/>
            <person name="Rakitin A.L."/>
            <person name="Mardanov A.V."/>
            <person name="Ravin N.V."/>
        </authorList>
    </citation>
    <scope>NUCLEOTIDE SEQUENCE [LARGE SCALE GENOMIC DNA]</scope>
    <source>
        <strain evidence="9 10">M1803</strain>
    </source>
</reference>
<dbReference type="InterPro" id="IPR001128">
    <property type="entry name" value="Cyt_P450"/>
</dbReference>
<evidence type="ECO:0000256" key="7">
    <source>
        <dbReference type="PIRSR" id="PIRSR602401-1"/>
    </source>
</evidence>
<dbReference type="GO" id="GO:0020037">
    <property type="term" value="F:heme binding"/>
    <property type="evidence" value="ECO:0007669"/>
    <property type="project" value="InterPro"/>
</dbReference>
<dbReference type="GO" id="GO:0005506">
    <property type="term" value="F:iron ion binding"/>
    <property type="evidence" value="ECO:0007669"/>
    <property type="project" value="InterPro"/>
</dbReference>
<dbReference type="InterPro" id="IPR036396">
    <property type="entry name" value="Cyt_P450_sf"/>
</dbReference>
<keyword evidence="10" id="KW-1185">Reference proteome</keyword>
<keyword evidence="6 8" id="KW-0503">Monooxygenase</keyword>
<dbReference type="InterPro" id="IPR050196">
    <property type="entry name" value="Cytochrome_P450_Monoox"/>
</dbReference>
<feature type="binding site" description="axial binding residue" evidence="7">
    <location>
        <position position="415"/>
    </location>
    <ligand>
        <name>heme</name>
        <dbReference type="ChEBI" id="CHEBI:30413"/>
    </ligand>
    <ligandPart>
        <name>Fe</name>
        <dbReference type="ChEBI" id="CHEBI:18248"/>
    </ligandPart>
</feature>
<evidence type="ECO:0000256" key="6">
    <source>
        <dbReference type="ARBA" id="ARBA00023033"/>
    </source>
</evidence>
<sequence>MITSATNTLPGPRARFPGHLMFAFRSDPLGFLIRIAAKFGDRSAFGIGRMRFVLLNDPDLIREVIVAKADQFQKSPALRQARVSIGDGLLTSEGDFHKRQRKLSQPAFHPSRVAGYSAAMVRRSRQMAVAWRDGERIDLHEQMMKLTLRVVTETLFSASIEDEIDQIGQAMDVIVRMFSRARNPLAPILNRLPLPSNRRFVRAQADVRRTVEHFVLQNRMAGVDRGDLLSTLVRARDTGGETAVMSDDPGGAQDAASAQAMSDIQLRDEIVTLFIAGHETTANALTFALWLLSQNEDAAAKLYSEIDAAGAGRDLLSADLDHLPFTRAVVAEAMRLYPPAWVLMRQAKEDVRLGSDSVRVPKMGIVIMSQWITHRDPRWWPEPETFKPERWLDDTAKQNRPKYAYFPFGGGPRSCIGEAFAWTEAVLIIATLLRDWRLEAESPKPLRLTPTITLRPKDPVWMRLRRR</sequence>
<name>A0A7M2X0L9_9BACT</name>
<gene>
    <name evidence="9" type="ORF">IPV69_07515</name>
</gene>
<comment type="cofactor">
    <cofactor evidence="7">
        <name>heme</name>
        <dbReference type="ChEBI" id="CHEBI:30413"/>
    </cofactor>
</comment>
<dbReference type="KEGG" id="hbs:IPV69_07515"/>
<dbReference type="EMBL" id="CP063458">
    <property type="protein sequence ID" value="QOV91199.1"/>
    <property type="molecule type" value="Genomic_DNA"/>
</dbReference>
<dbReference type="Proteomes" id="UP000593765">
    <property type="component" value="Chromosome"/>
</dbReference>
<dbReference type="PANTHER" id="PTHR24291:SF50">
    <property type="entry name" value="BIFUNCTIONAL ALBAFLAVENONE MONOOXYGENASE_TERPENE SYNTHASE"/>
    <property type="match status" value="1"/>
</dbReference>
<dbReference type="PRINTS" id="PR00385">
    <property type="entry name" value="P450"/>
</dbReference>
<dbReference type="RefSeq" id="WP_206294376.1">
    <property type="nucleotide sequence ID" value="NZ_CP063458.1"/>
</dbReference>
<keyword evidence="3 7" id="KW-0479">Metal-binding</keyword>
<evidence type="ECO:0000256" key="2">
    <source>
        <dbReference type="ARBA" id="ARBA00022617"/>
    </source>
</evidence>
<keyword evidence="5 7" id="KW-0408">Iron</keyword>
<dbReference type="PANTHER" id="PTHR24291">
    <property type="entry name" value="CYTOCHROME P450 FAMILY 4"/>
    <property type="match status" value="1"/>
</dbReference>
<evidence type="ECO:0000313" key="10">
    <source>
        <dbReference type="Proteomes" id="UP000593765"/>
    </source>
</evidence>
<proteinExistence type="inferred from homology"/>
<keyword evidence="2 7" id="KW-0349">Heme</keyword>
<organism evidence="9 10">
    <name type="scientific">Humisphaera borealis</name>
    <dbReference type="NCBI Taxonomy" id="2807512"/>
    <lineage>
        <taxon>Bacteria</taxon>
        <taxon>Pseudomonadati</taxon>
        <taxon>Planctomycetota</taxon>
        <taxon>Phycisphaerae</taxon>
        <taxon>Tepidisphaerales</taxon>
        <taxon>Tepidisphaeraceae</taxon>
        <taxon>Humisphaera</taxon>
    </lineage>
</organism>
<evidence type="ECO:0000256" key="8">
    <source>
        <dbReference type="RuleBase" id="RU000461"/>
    </source>
</evidence>
<accession>A0A7M2X0L9</accession>
<evidence type="ECO:0000313" key="9">
    <source>
        <dbReference type="EMBL" id="QOV91199.1"/>
    </source>
</evidence>
<evidence type="ECO:0000256" key="5">
    <source>
        <dbReference type="ARBA" id="ARBA00023004"/>
    </source>
</evidence>
<dbReference type="InterPro" id="IPR017972">
    <property type="entry name" value="Cyt_P450_CS"/>
</dbReference>
<evidence type="ECO:0000256" key="4">
    <source>
        <dbReference type="ARBA" id="ARBA00023002"/>
    </source>
</evidence>
<dbReference type="AlphaFoldDB" id="A0A7M2X0L9"/>
<dbReference type="SUPFAM" id="SSF48264">
    <property type="entry name" value="Cytochrome P450"/>
    <property type="match status" value="1"/>
</dbReference>
<dbReference type="PROSITE" id="PS00086">
    <property type="entry name" value="CYTOCHROME_P450"/>
    <property type="match status" value="1"/>
</dbReference>